<evidence type="ECO:0000256" key="1">
    <source>
        <dbReference type="ARBA" id="ARBA00004474"/>
    </source>
</evidence>
<dbReference type="PANTHER" id="PTHR47972:SF39">
    <property type="entry name" value="KINESIN-LIKE PROTEIN KIN-14I"/>
    <property type="match status" value="1"/>
</dbReference>
<evidence type="ECO:0000256" key="6">
    <source>
        <dbReference type="ARBA" id="ARBA00023054"/>
    </source>
</evidence>
<dbReference type="InterPro" id="IPR036872">
    <property type="entry name" value="CH_dom_sf"/>
</dbReference>
<evidence type="ECO:0000259" key="11">
    <source>
        <dbReference type="PROSITE" id="PS50067"/>
    </source>
</evidence>
<dbReference type="InterPro" id="IPR001715">
    <property type="entry name" value="CH_dom"/>
</dbReference>
<keyword evidence="13" id="KW-1185">Reference proteome</keyword>
<dbReference type="GO" id="GO:0003777">
    <property type="term" value="F:microtubule motor activity"/>
    <property type="evidence" value="ECO:0007669"/>
    <property type="project" value="InterPro"/>
</dbReference>
<evidence type="ECO:0000259" key="10">
    <source>
        <dbReference type="PROSITE" id="PS50021"/>
    </source>
</evidence>
<dbReference type="GO" id="GO:0005874">
    <property type="term" value="C:microtubule"/>
    <property type="evidence" value="ECO:0007669"/>
    <property type="project" value="UniProtKB-KW"/>
</dbReference>
<dbReference type="Pfam" id="PF00225">
    <property type="entry name" value="Kinesin"/>
    <property type="match status" value="1"/>
</dbReference>
<dbReference type="GO" id="GO:0005524">
    <property type="term" value="F:ATP binding"/>
    <property type="evidence" value="ECO:0007669"/>
    <property type="project" value="UniProtKB-UniRule"/>
</dbReference>
<feature type="region of interest" description="Disordered" evidence="9">
    <location>
        <begin position="829"/>
        <end position="861"/>
    </location>
</feature>
<dbReference type="Pfam" id="PF00307">
    <property type="entry name" value="CH"/>
    <property type="match status" value="1"/>
</dbReference>
<keyword evidence="5 8" id="KW-0067">ATP-binding</keyword>
<feature type="region of interest" description="Disordered" evidence="9">
    <location>
        <begin position="196"/>
        <end position="223"/>
    </location>
</feature>
<dbReference type="FunFam" id="1.10.418.10:FF:000062">
    <property type="entry name" value="Kinesin-like protein KIN-14I isoform A"/>
    <property type="match status" value="1"/>
</dbReference>
<dbReference type="Proteomes" id="UP001152523">
    <property type="component" value="Unassembled WGS sequence"/>
</dbReference>
<evidence type="ECO:0000256" key="3">
    <source>
        <dbReference type="ARBA" id="ARBA00022701"/>
    </source>
</evidence>
<comment type="subcellular location">
    <subcellularLocation>
        <location evidence="1">Plastid</location>
    </subcellularLocation>
</comment>
<keyword evidence="3" id="KW-0493">Microtubule</keyword>
<feature type="compositionally biased region" description="Polar residues" evidence="9">
    <location>
        <begin position="960"/>
        <end position="976"/>
    </location>
</feature>
<evidence type="ECO:0000256" key="9">
    <source>
        <dbReference type="SAM" id="MobiDB-lite"/>
    </source>
</evidence>
<evidence type="ECO:0000313" key="12">
    <source>
        <dbReference type="EMBL" id="CAH9085607.1"/>
    </source>
</evidence>
<comment type="caution">
    <text evidence="12">The sequence shown here is derived from an EMBL/GenBank/DDBJ whole genome shotgun (WGS) entry which is preliminary data.</text>
</comment>
<keyword evidence="6" id="KW-0175">Coiled coil</keyword>
<evidence type="ECO:0000256" key="8">
    <source>
        <dbReference type="PROSITE-ProRule" id="PRU00283"/>
    </source>
</evidence>
<feature type="region of interest" description="Disordered" evidence="9">
    <location>
        <begin position="755"/>
        <end position="780"/>
    </location>
</feature>
<evidence type="ECO:0000256" key="4">
    <source>
        <dbReference type="ARBA" id="ARBA00022741"/>
    </source>
</evidence>
<evidence type="ECO:0000256" key="7">
    <source>
        <dbReference type="ARBA" id="ARBA00023175"/>
    </source>
</evidence>
<feature type="binding site" evidence="8">
    <location>
        <begin position="481"/>
        <end position="488"/>
    </location>
    <ligand>
        <name>ATP</name>
        <dbReference type="ChEBI" id="CHEBI:30616"/>
    </ligand>
</feature>
<dbReference type="GO" id="GO:0016887">
    <property type="term" value="F:ATP hydrolysis activity"/>
    <property type="evidence" value="ECO:0007669"/>
    <property type="project" value="UniProtKB-ARBA"/>
</dbReference>
<dbReference type="InterPro" id="IPR036961">
    <property type="entry name" value="Kinesin_motor_dom_sf"/>
</dbReference>
<dbReference type="PANTHER" id="PTHR47972">
    <property type="entry name" value="KINESIN-LIKE PROTEIN KLP-3"/>
    <property type="match status" value="1"/>
</dbReference>
<feature type="compositionally biased region" description="Polar residues" evidence="9">
    <location>
        <begin position="937"/>
        <end position="950"/>
    </location>
</feature>
<keyword evidence="7 8" id="KW-0505">Motor protein</keyword>
<sequence length="1002" mass="111234">MAADGAFPISVASFVEDVLQRHENGSRPLDFDARRAEEAAMRRYEAAAWLRKMVGVVGAKDLPGEPSEEELRLGLRSGIILCNVLNKIQPGVVPKVVENPCDASLLPDGAALSAYQYFENVRNFLVAVQELGIPTFEASDLEQGGASSRIVNCILGLKSYSEWKRAGGIGVWKFGGNVKPATCLKQISRKNLDPFMSSSSRTINEKPVNGEGTETETNRTPDSSWSMLVRSVLLDKKPEEVPNLIESVLNKVVEEFDLRIASQIDTQRRATLKDSVVSHVQKPVSKQPSGNTKVEQRKTTIMKKEDFLKNNNIIDKEHQRRCLKHQIIVNQQQECLKELKQTLSSTKAGVQFMQMKFHEEINNIGLHIHGLAHAASGYHRVLEENRKLYNQVQDLKGTIRVYCRVRPFLPGQSSYLSSAIDQIEDGTITINTPSRHGKGQRSFDFNKVFGPSVTQGEVFSDTQPLIRSVLDGYNVCIFAYGQTGSGKTYTMTGPIELTEQTQGVNYRALSDLFLLAEQRKDTFHYDVFVQMIEIYNEQVRDLLGSDGLNKRLEIRRCSQGLTVPDASVARVTSTLDVIDLMKIGQRNRSVGETALNDHSSRSHSCLTVHVHGQDLTTGTVLRGCMHLVDLAGSERVDKSQVTGDRLKEAQHINKSLSALGDVISALAQKSAHVPYRNSKLTQLLQDSLGGHAKTLMFVHISPEADAVGETISTLKFAERVAGVELGAARVNKDYADVKELKEQIASLKAALAKKEAEPVSTQHKIHSSPHNRKPSACQDNLLNGNERLKISSPHRKLMGEVDHIEGNKSKLMEKRQSFDLDELLGNPPLWSSVSSPSEKSYRGDNNNNNNNNKQHGSSGDWVDKVMVNKQESLQRMESAFGGWQSDDVFYQKYLTDPFKPLPRKTCNQFGFTTTDDLDELDAATSDSSEPDLLWQFNHSKFGNGVGSTTPPRLIMKPMKSPQQQPRTTTSNKTAPSPSRKPGSGVARHAMLAEVNRKTGKRK</sequence>
<feature type="region of interest" description="Disordered" evidence="9">
    <location>
        <begin position="937"/>
        <end position="1002"/>
    </location>
</feature>
<dbReference type="SMART" id="SM00033">
    <property type="entry name" value="CH"/>
    <property type="match status" value="1"/>
</dbReference>
<dbReference type="InterPro" id="IPR027417">
    <property type="entry name" value="P-loop_NTPase"/>
</dbReference>
<organism evidence="12 13">
    <name type="scientific">Cuscuta epithymum</name>
    <dbReference type="NCBI Taxonomy" id="186058"/>
    <lineage>
        <taxon>Eukaryota</taxon>
        <taxon>Viridiplantae</taxon>
        <taxon>Streptophyta</taxon>
        <taxon>Embryophyta</taxon>
        <taxon>Tracheophyta</taxon>
        <taxon>Spermatophyta</taxon>
        <taxon>Magnoliopsida</taxon>
        <taxon>eudicotyledons</taxon>
        <taxon>Gunneridae</taxon>
        <taxon>Pentapetalae</taxon>
        <taxon>asterids</taxon>
        <taxon>lamiids</taxon>
        <taxon>Solanales</taxon>
        <taxon>Convolvulaceae</taxon>
        <taxon>Cuscuteae</taxon>
        <taxon>Cuscuta</taxon>
        <taxon>Cuscuta subgen. Cuscuta</taxon>
    </lineage>
</organism>
<evidence type="ECO:0000256" key="5">
    <source>
        <dbReference type="ARBA" id="ARBA00022840"/>
    </source>
</evidence>
<accession>A0AAV0CUB2</accession>
<evidence type="ECO:0000313" key="13">
    <source>
        <dbReference type="Proteomes" id="UP001152523"/>
    </source>
</evidence>
<reference evidence="12" key="1">
    <citation type="submission" date="2022-07" db="EMBL/GenBank/DDBJ databases">
        <authorList>
            <person name="Macas J."/>
            <person name="Novak P."/>
            <person name="Neumann P."/>
        </authorList>
    </citation>
    <scope>NUCLEOTIDE SEQUENCE</scope>
</reference>
<dbReference type="CDD" id="cd21203">
    <property type="entry name" value="CH_AtKIN14-like"/>
    <property type="match status" value="1"/>
</dbReference>
<gene>
    <name evidence="12" type="ORF">CEPIT_LOCUS9407</name>
</gene>
<proteinExistence type="inferred from homology"/>
<dbReference type="PROSITE" id="PS50021">
    <property type="entry name" value="CH"/>
    <property type="match status" value="1"/>
</dbReference>
<dbReference type="EMBL" id="CAMAPF010000052">
    <property type="protein sequence ID" value="CAH9085607.1"/>
    <property type="molecule type" value="Genomic_DNA"/>
</dbReference>
<evidence type="ECO:0008006" key="14">
    <source>
        <dbReference type="Google" id="ProtNLM"/>
    </source>
</evidence>
<dbReference type="Gene3D" id="1.10.418.10">
    <property type="entry name" value="Calponin-like domain"/>
    <property type="match status" value="1"/>
</dbReference>
<keyword evidence="4 8" id="KW-0547">Nucleotide-binding</keyword>
<dbReference type="SMART" id="SM00129">
    <property type="entry name" value="KISc"/>
    <property type="match status" value="1"/>
</dbReference>
<protein>
    <recommendedName>
        <fullName evidence="14">Kinesin-like protein KIN-14I</fullName>
    </recommendedName>
</protein>
<feature type="domain" description="Calponin-homology (CH)" evidence="10">
    <location>
        <begin position="40"/>
        <end position="162"/>
    </location>
</feature>
<evidence type="ECO:0000256" key="2">
    <source>
        <dbReference type="ARBA" id="ARBA00010899"/>
    </source>
</evidence>
<dbReference type="FunFam" id="3.40.850.10:FF:000045">
    <property type="entry name" value="Kinesin-like protein KIN-14I isoform A"/>
    <property type="match status" value="1"/>
</dbReference>
<feature type="compositionally biased region" description="Basic residues" evidence="9">
    <location>
        <begin position="763"/>
        <end position="773"/>
    </location>
</feature>
<feature type="domain" description="Kinesin motor" evidence="11">
    <location>
        <begin position="398"/>
        <end position="723"/>
    </location>
</feature>
<dbReference type="InterPro" id="IPR027640">
    <property type="entry name" value="Kinesin-like_fam"/>
</dbReference>
<dbReference type="GO" id="GO:0008017">
    <property type="term" value="F:microtubule binding"/>
    <property type="evidence" value="ECO:0007669"/>
    <property type="project" value="InterPro"/>
</dbReference>
<dbReference type="CDD" id="cd01366">
    <property type="entry name" value="KISc_C_terminal"/>
    <property type="match status" value="1"/>
</dbReference>
<dbReference type="AlphaFoldDB" id="A0AAV0CUB2"/>
<dbReference type="Gene3D" id="3.40.850.10">
    <property type="entry name" value="Kinesin motor domain"/>
    <property type="match status" value="1"/>
</dbReference>
<dbReference type="GO" id="GO:0007018">
    <property type="term" value="P:microtubule-based movement"/>
    <property type="evidence" value="ECO:0007669"/>
    <property type="project" value="InterPro"/>
</dbReference>
<dbReference type="SUPFAM" id="SSF47576">
    <property type="entry name" value="Calponin-homology domain, CH-domain"/>
    <property type="match status" value="1"/>
</dbReference>
<dbReference type="SUPFAM" id="SSF52540">
    <property type="entry name" value="P-loop containing nucleoside triphosphate hydrolases"/>
    <property type="match status" value="1"/>
</dbReference>
<dbReference type="GO" id="GO:0009536">
    <property type="term" value="C:plastid"/>
    <property type="evidence" value="ECO:0007669"/>
    <property type="project" value="UniProtKB-SubCell"/>
</dbReference>
<dbReference type="PRINTS" id="PR00380">
    <property type="entry name" value="KINESINHEAVY"/>
</dbReference>
<name>A0AAV0CUB2_9ASTE</name>
<feature type="compositionally biased region" description="Polar residues" evidence="9">
    <location>
        <begin position="829"/>
        <end position="838"/>
    </location>
</feature>
<comment type="similarity">
    <text evidence="2">Belongs to the TRAFAC class myosin-kinesin ATPase superfamily. Kinesin family. KIN-14 subfamily.</text>
</comment>
<dbReference type="InterPro" id="IPR001752">
    <property type="entry name" value="Kinesin_motor_dom"/>
</dbReference>
<dbReference type="PROSITE" id="PS50067">
    <property type="entry name" value="KINESIN_MOTOR_2"/>
    <property type="match status" value="1"/>
</dbReference>